<keyword evidence="4" id="KW-0804">Transcription</keyword>
<comment type="subcellular location">
    <subcellularLocation>
        <location evidence="1">Nucleus</location>
    </subcellularLocation>
</comment>
<dbReference type="SUPFAM" id="SSF54171">
    <property type="entry name" value="DNA-binding domain"/>
    <property type="match status" value="2"/>
</dbReference>
<proteinExistence type="predicted"/>
<dbReference type="Proteomes" id="UP000317650">
    <property type="component" value="Chromosome 5"/>
</dbReference>
<feature type="region of interest" description="Disordered" evidence="6">
    <location>
        <begin position="500"/>
        <end position="519"/>
    </location>
</feature>
<dbReference type="Pfam" id="PF01429">
    <property type="entry name" value="MBD"/>
    <property type="match status" value="1"/>
</dbReference>
<dbReference type="GO" id="GO:0003677">
    <property type="term" value="F:DNA binding"/>
    <property type="evidence" value="ECO:0007669"/>
    <property type="project" value="UniProtKB-KW"/>
</dbReference>
<keyword evidence="5" id="KW-0539">Nucleus</keyword>
<dbReference type="SMART" id="SM00391">
    <property type="entry name" value="MBD"/>
    <property type="match status" value="1"/>
</dbReference>
<dbReference type="EMBL" id="PYDT01000003">
    <property type="protein sequence ID" value="THU67254.1"/>
    <property type="molecule type" value="Genomic_DNA"/>
</dbReference>
<evidence type="ECO:0000256" key="3">
    <source>
        <dbReference type="ARBA" id="ARBA00023125"/>
    </source>
</evidence>
<dbReference type="GO" id="GO:0005634">
    <property type="term" value="C:nucleus"/>
    <property type="evidence" value="ECO:0007669"/>
    <property type="project" value="UniProtKB-SubCell"/>
</dbReference>
<name>A0A4S8JY43_MUSBA</name>
<dbReference type="AlphaFoldDB" id="A0A4S8JY43"/>
<comment type="caution">
    <text evidence="8">The sequence shown here is derived from an EMBL/GenBank/DDBJ whole genome shotgun (WGS) entry which is preliminary data.</text>
</comment>
<feature type="compositionally biased region" description="Polar residues" evidence="6">
    <location>
        <begin position="508"/>
        <end position="519"/>
    </location>
</feature>
<evidence type="ECO:0000313" key="9">
    <source>
        <dbReference type="Proteomes" id="UP000317650"/>
    </source>
</evidence>
<sequence>MAAESGTDWLPEGWTAVAKTTRSGAVLWCFHDPYTGSRFCSKKEVLQHLKSGKFRGSPTKQTRSITTRSMEKLCASANLEEENKTNFAKNDQIENTPYELPHGWIKEIRLRNSGTKIKKDPFYFDPVSGYEFRSLKDVFRYIGTGDIHSCVNKPKKRSIDDIHSLEKESHPPAAKRVEHRGTTVKKCLFPGVRNNSDVKMVTEVNGSPGKSQYHPARAVETSVGEADIGSMTLVNINHLDRGDVAEIKIDPELNSVQQELKVSGEVLEPGKESVKPAIEDPSTIFSSHLSGSQNETPYDPSLGKQLNESNKLQCVSGLPALEGNLLEGKNLILKEKEQMEFKKPKRKSVNGSRKNQSMRIISMPPRASPRLAALRANMLVNSALVEESHGTEAHQVNSSSQDHGTKYTPAVDQQEMLPGVDFEHSKKLESKDFLGEEATLENLVGLEEKSKDKPVSQLTSPFGDSWPDPCIEFAFRTLIGDIPVSQNTVVFQDYPQQQQMSSAISQSPRSSDALTLGSSGTVNQTMHLSRLEPPNKNNHVLSFGDVTRPCFLEKSLQSTKKLEVSHQRSELNP</sequence>
<organism evidence="8 9">
    <name type="scientific">Musa balbisiana</name>
    <name type="common">Banana</name>
    <dbReference type="NCBI Taxonomy" id="52838"/>
    <lineage>
        <taxon>Eukaryota</taxon>
        <taxon>Viridiplantae</taxon>
        <taxon>Streptophyta</taxon>
        <taxon>Embryophyta</taxon>
        <taxon>Tracheophyta</taxon>
        <taxon>Spermatophyta</taxon>
        <taxon>Magnoliopsida</taxon>
        <taxon>Liliopsida</taxon>
        <taxon>Zingiberales</taxon>
        <taxon>Musaceae</taxon>
        <taxon>Musa</taxon>
    </lineage>
</organism>
<evidence type="ECO:0000313" key="8">
    <source>
        <dbReference type="EMBL" id="THU67254.1"/>
    </source>
</evidence>
<evidence type="ECO:0000256" key="1">
    <source>
        <dbReference type="ARBA" id="ARBA00004123"/>
    </source>
</evidence>
<evidence type="ECO:0000256" key="4">
    <source>
        <dbReference type="ARBA" id="ARBA00023163"/>
    </source>
</evidence>
<evidence type="ECO:0000256" key="6">
    <source>
        <dbReference type="SAM" id="MobiDB-lite"/>
    </source>
</evidence>
<dbReference type="PANTHER" id="PTHR34067:SF20">
    <property type="entry name" value="OS08G0206700 PROTEIN"/>
    <property type="match status" value="1"/>
</dbReference>
<keyword evidence="3" id="KW-0238">DNA-binding</keyword>
<keyword evidence="9" id="KW-1185">Reference proteome</keyword>
<dbReference type="InterPro" id="IPR001739">
    <property type="entry name" value="Methyl_CpG_DNA-bd"/>
</dbReference>
<reference evidence="8 9" key="1">
    <citation type="journal article" date="2019" name="Nat. Plants">
        <title>Genome sequencing of Musa balbisiana reveals subgenome evolution and function divergence in polyploid bananas.</title>
        <authorList>
            <person name="Yao X."/>
        </authorList>
    </citation>
    <scope>NUCLEOTIDE SEQUENCE [LARGE SCALE GENOMIC DNA]</scope>
    <source>
        <strain evidence="9">cv. DH-PKW</strain>
        <tissue evidence="8">Leaves</tissue>
    </source>
</reference>
<dbReference type="CDD" id="cd00122">
    <property type="entry name" value="MBD"/>
    <property type="match status" value="1"/>
</dbReference>
<keyword evidence="2" id="KW-0805">Transcription regulation</keyword>
<feature type="domain" description="MBD" evidence="7">
    <location>
        <begin position="90"/>
        <end position="162"/>
    </location>
</feature>
<evidence type="ECO:0000256" key="2">
    <source>
        <dbReference type="ARBA" id="ARBA00023015"/>
    </source>
</evidence>
<protein>
    <recommendedName>
        <fullName evidence="7">MBD domain-containing protein</fullName>
    </recommendedName>
</protein>
<dbReference type="PROSITE" id="PS50982">
    <property type="entry name" value="MBD"/>
    <property type="match status" value="1"/>
</dbReference>
<dbReference type="InterPro" id="IPR016177">
    <property type="entry name" value="DNA-bd_dom_sf"/>
</dbReference>
<dbReference type="Gene3D" id="3.30.890.10">
    <property type="entry name" value="Methyl-cpg-binding Protein 2, Chain A"/>
    <property type="match status" value="2"/>
</dbReference>
<dbReference type="InterPro" id="IPR038945">
    <property type="entry name" value="MBD13-like"/>
</dbReference>
<gene>
    <name evidence="8" type="ORF">C4D60_Mb05t22730</name>
</gene>
<evidence type="ECO:0000259" key="7">
    <source>
        <dbReference type="PROSITE" id="PS50982"/>
    </source>
</evidence>
<accession>A0A4S8JY43</accession>
<dbReference type="PANTHER" id="PTHR34067">
    <property type="entry name" value="OS04G0193200 PROTEIN"/>
    <property type="match status" value="1"/>
</dbReference>
<evidence type="ECO:0000256" key="5">
    <source>
        <dbReference type="ARBA" id="ARBA00023242"/>
    </source>
</evidence>
<dbReference type="STRING" id="52838.A0A4S8JY43"/>